<evidence type="ECO:0000256" key="11">
    <source>
        <dbReference type="ARBA" id="ARBA00030665"/>
    </source>
</evidence>
<proteinExistence type="inferred from homology"/>
<dbReference type="InterPro" id="IPR015421">
    <property type="entry name" value="PyrdxlP-dep_Trfase_major"/>
</dbReference>
<reference evidence="15" key="1">
    <citation type="submission" date="2021-01" db="EMBL/GenBank/DDBJ databases">
        <title>Whole genome shotgun sequence of Actinoplanes cyaneus NBRC 14990.</title>
        <authorList>
            <person name="Komaki H."/>
            <person name="Tamura T."/>
        </authorList>
    </citation>
    <scope>NUCLEOTIDE SEQUENCE</scope>
    <source>
        <strain evidence="15">NBRC 14990</strain>
    </source>
</reference>
<evidence type="ECO:0000256" key="8">
    <source>
        <dbReference type="ARBA" id="ARBA00022679"/>
    </source>
</evidence>
<dbReference type="Proteomes" id="UP000619479">
    <property type="component" value="Unassembled WGS sequence"/>
</dbReference>
<organism evidence="15 16">
    <name type="scientific">Actinoplanes cyaneus</name>
    <dbReference type="NCBI Taxonomy" id="52696"/>
    <lineage>
        <taxon>Bacteria</taxon>
        <taxon>Bacillati</taxon>
        <taxon>Actinomycetota</taxon>
        <taxon>Actinomycetes</taxon>
        <taxon>Micromonosporales</taxon>
        <taxon>Micromonosporaceae</taxon>
        <taxon>Actinoplanes</taxon>
    </lineage>
</organism>
<comment type="similarity">
    <text evidence="4 14">Belongs to the class-III pyridoxal-phosphate-dependent aminotransferase family.</text>
</comment>
<comment type="cofactor">
    <cofactor evidence="1">
        <name>pyridoxal 5'-phosphate</name>
        <dbReference type="ChEBI" id="CHEBI:597326"/>
    </cofactor>
</comment>
<evidence type="ECO:0000256" key="3">
    <source>
        <dbReference type="ARBA" id="ARBA00004946"/>
    </source>
</evidence>
<evidence type="ECO:0000256" key="12">
    <source>
        <dbReference type="ARBA" id="ARBA00031476"/>
    </source>
</evidence>
<name>A0A919IUE7_9ACTN</name>
<dbReference type="AlphaFoldDB" id="A0A919IUE7"/>
<comment type="catalytic activity">
    <reaction evidence="13">
        <text>L-2,4-diaminobutanoate + 2-oxoglutarate = L-aspartate 4-semialdehyde + L-glutamate</text>
        <dbReference type="Rhea" id="RHEA:11160"/>
        <dbReference type="ChEBI" id="CHEBI:16810"/>
        <dbReference type="ChEBI" id="CHEBI:29985"/>
        <dbReference type="ChEBI" id="CHEBI:58761"/>
        <dbReference type="ChEBI" id="CHEBI:537519"/>
        <dbReference type="EC" id="2.6.1.76"/>
    </reaction>
</comment>
<comment type="function">
    <text evidence="2">Catalyzes reversively the conversion of L-aspartate beta-semialdehyde (ASA) to L-2,4-diaminobutyrate (DABA) by transamination with L-glutamate.</text>
</comment>
<dbReference type="InterPro" id="IPR004637">
    <property type="entry name" value="Dat"/>
</dbReference>
<comment type="pathway">
    <text evidence="3">Amine and polyamine biosynthesis; ectoine biosynthesis; L-ectoine from L-aspartate 4-semialdehyde: step 1/3.</text>
</comment>
<evidence type="ECO:0000256" key="13">
    <source>
        <dbReference type="ARBA" id="ARBA00049111"/>
    </source>
</evidence>
<dbReference type="RefSeq" id="WP_203752780.1">
    <property type="nucleotide sequence ID" value="NZ_BAAAUC010000024.1"/>
</dbReference>
<evidence type="ECO:0000313" key="15">
    <source>
        <dbReference type="EMBL" id="GID69838.1"/>
    </source>
</evidence>
<dbReference type="InterPro" id="IPR005814">
    <property type="entry name" value="Aminotrans_3"/>
</dbReference>
<evidence type="ECO:0000256" key="2">
    <source>
        <dbReference type="ARBA" id="ARBA00002189"/>
    </source>
</evidence>
<evidence type="ECO:0000256" key="1">
    <source>
        <dbReference type="ARBA" id="ARBA00001933"/>
    </source>
</evidence>
<evidence type="ECO:0000256" key="5">
    <source>
        <dbReference type="ARBA" id="ARBA00013155"/>
    </source>
</evidence>
<evidence type="ECO:0000313" key="16">
    <source>
        <dbReference type="Proteomes" id="UP000619479"/>
    </source>
</evidence>
<dbReference type="Pfam" id="PF00202">
    <property type="entry name" value="Aminotran_3"/>
    <property type="match status" value="1"/>
</dbReference>
<evidence type="ECO:0000256" key="6">
    <source>
        <dbReference type="ARBA" id="ARBA00014798"/>
    </source>
</evidence>
<evidence type="ECO:0000256" key="9">
    <source>
        <dbReference type="ARBA" id="ARBA00022898"/>
    </source>
</evidence>
<dbReference type="PIRSF" id="PIRSF000521">
    <property type="entry name" value="Transaminase_4ab_Lys_Orn"/>
    <property type="match status" value="1"/>
</dbReference>
<dbReference type="EMBL" id="BOMH01000068">
    <property type="protein sequence ID" value="GID69838.1"/>
    <property type="molecule type" value="Genomic_DNA"/>
</dbReference>
<accession>A0A919IUE7</accession>
<evidence type="ECO:0000256" key="4">
    <source>
        <dbReference type="ARBA" id="ARBA00008954"/>
    </source>
</evidence>
<dbReference type="EC" id="2.6.1.76" evidence="5"/>
<keyword evidence="8" id="KW-0808">Transferase</keyword>
<keyword evidence="9 14" id="KW-0663">Pyridoxal phosphate</keyword>
<comment type="caution">
    <text evidence="15">The sequence shown here is derived from an EMBL/GenBank/DDBJ whole genome shotgun (WGS) entry which is preliminary data.</text>
</comment>
<protein>
    <recommendedName>
        <fullName evidence="6">Diaminobutyrate--2-oxoglutarate transaminase</fullName>
        <ecNumber evidence="5">2.6.1.76</ecNumber>
    </recommendedName>
    <alternativeName>
        <fullName evidence="11">DABA aminotransferase</fullName>
    </alternativeName>
    <alternativeName>
        <fullName evidence="12">Diaminobutyrate--2-oxoglutarate aminotransferase</fullName>
    </alternativeName>
    <alternativeName>
        <fullName evidence="10">L-2,4-diaminobutyric acid transaminase</fullName>
    </alternativeName>
</protein>
<dbReference type="Gene3D" id="3.90.1150.10">
    <property type="entry name" value="Aspartate Aminotransferase, domain 1"/>
    <property type="match status" value="1"/>
</dbReference>
<dbReference type="GO" id="GO:0045303">
    <property type="term" value="F:diaminobutyrate-2-oxoglutarate transaminase activity"/>
    <property type="evidence" value="ECO:0007669"/>
    <property type="project" value="UniProtKB-EC"/>
</dbReference>
<dbReference type="PROSITE" id="PS00600">
    <property type="entry name" value="AA_TRANSFER_CLASS_3"/>
    <property type="match status" value="1"/>
</dbReference>
<evidence type="ECO:0000256" key="10">
    <source>
        <dbReference type="ARBA" id="ARBA00029744"/>
    </source>
</evidence>
<keyword evidence="16" id="KW-1185">Reference proteome</keyword>
<dbReference type="NCBIfam" id="TIGR00709">
    <property type="entry name" value="dat"/>
    <property type="match status" value="1"/>
</dbReference>
<evidence type="ECO:0000256" key="7">
    <source>
        <dbReference type="ARBA" id="ARBA00022576"/>
    </source>
</evidence>
<dbReference type="InterPro" id="IPR015424">
    <property type="entry name" value="PyrdxlP-dep_Trfase"/>
</dbReference>
<dbReference type="PANTHER" id="PTHR43552">
    <property type="entry name" value="DIAMINOBUTYRATE--2-OXOGLUTARATE AMINOTRANSFERASE"/>
    <property type="match status" value="1"/>
</dbReference>
<dbReference type="SUPFAM" id="SSF53383">
    <property type="entry name" value="PLP-dependent transferases"/>
    <property type="match status" value="1"/>
</dbReference>
<dbReference type="CDD" id="cd00610">
    <property type="entry name" value="OAT_like"/>
    <property type="match status" value="1"/>
</dbReference>
<dbReference type="PANTHER" id="PTHR43552:SF2">
    <property type="entry name" value="DIAMINOBUTYRATE--2-OXOGLUTARATE TRANSAMINASE"/>
    <property type="match status" value="1"/>
</dbReference>
<keyword evidence="7" id="KW-0032">Aminotransferase</keyword>
<dbReference type="InterPro" id="IPR015422">
    <property type="entry name" value="PyrdxlP-dep_Trfase_small"/>
</dbReference>
<dbReference type="NCBIfam" id="NF006733">
    <property type="entry name" value="PRK09264.1"/>
    <property type="match status" value="1"/>
</dbReference>
<evidence type="ECO:0000256" key="14">
    <source>
        <dbReference type="RuleBase" id="RU003560"/>
    </source>
</evidence>
<dbReference type="FunFam" id="3.40.640.10:FF:000004">
    <property type="entry name" value="Acetylornithine aminotransferase"/>
    <property type="match status" value="1"/>
</dbReference>
<dbReference type="InterPro" id="IPR049704">
    <property type="entry name" value="Aminotrans_3_PPA_site"/>
</dbReference>
<dbReference type="GO" id="GO:0030170">
    <property type="term" value="F:pyridoxal phosphate binding"/>
    <property type="evidence" value="ECO:0007669"/>
    <property type="project" value="InterPro"/>
</dbReference>
<gene>
    <name evidence="15" type="primary">ectB</name>
    <name evidence="15" type="ORF">Acy02nite_77190</name>
</gene>
<sequence>MQLIETTESAVRSYSRSFPAIFAHAKDDLLTTHDGRDYIDFLAGAGTLNYGHNPAALKDRLISYLQADGLTHGLDLFTEAKGDFLDVFSRYVLAPRGLPYRVQFCSPSGTNAVEAAVKLARIATGRHTVVAFSGGFHGVSLGSLAATSAAFYRQGVEAGLSGVTHVPFPDSPYGAFDSLDLLRRMVTDTSSGVGAPAAILLESVQGEGGVYVAPVEFLRGLRALCDEHGILLVLDEIQAGCGRTGAFFSFERAGIVPDLVTLSKAISGYGLPMALLLIKPGYDVWQPGQHNGTFRGHQLAFVTAAAAIREYWSDGVDGVFAGTVRRKAAMVRGILGDAGLHRLGVQVRGLGLIWGIDTSTAPGLSAGKISQRCFDRGLVVETCGRDGTVLKVLPPLTVSDDNLTRGLGILTDALTEKPDDAR</sequence>
<dbReference type="Gene3D" id="3.40.640.10">
    <property type="entry name" value="Type I PLP-dependent aspartate aminotransferase-like (Major domain)"/>
    <property type="match status" value="1"/>
</dbReference>